<evidence type="ECO:0000313" key="1">
    <source>
        <dbReference type="EMBL" id="KAG9454158.1"/>
    </source>
</evidence>
<proteinExistence type="predicted"/>
<gene>
    <name evidence="1" type="ORF">H6P81_007062</name>
</gene>
<dbReference type="Proteomes" id="UP000825729">
    <property type="component" value="Unassembled WGS sequence"/>
</dbReference>
<reference evidence="1 2" key="1">
    <citation type="submission" date="2021-07" db="EMBL/GenBank/DDBJ databases">
        <title>The Aristolochia fimbriata genome: insights into angiosperm evolution, floral development and chemical biosynthesis.</title>
        <authorList>
            <person name="Jiao Y."/>
        </authorList>
    </citation>
    <scope>NUCLEOTIDE SEQUENCE [LARGE SCALE GENOMIC DNA]</scope>
    <source>
        <strain evidence="1">IBCAS-2021</strain>
        <tissue evidence="1">Leaf</tissue>
    </source>
</reference>
<keyword evidence="2" id="KW-1185">Reference proteome</keyword>
<sequence length="107" mass="12216">MKAPLSEETEAERNDIRKQFICDEVQSLLYQWVMVMMTNALKMTLRHDPYVQGKSSYANGHANGFVVHDIHNPCRAKVAVRRSFTPHSQITLASIWNLTSPNRTKGT</sequence>
<organism evidence="1 2">
    <name type="scientific">Aristolochia fimbriata</name>
    <name type="common">White veined hardy Dutchman's pipe vine</name>
    <dbReference type="NCBI Taxonomy" id="158543"/>
    <lineage>
        <taxon>Eukaryota</taxon>
        <taxon>Viridiplantae</taxon>
        <taxon>Streptophyta</taxon>
        <taxon>Embryophyta</taxon>
        <taxon>Tracheophyta</taxon>
        <taxon>Spermatophyta</taxon>
        <taxon>Magnoliopsida</taxon>
        <taxon>Magnoliidae</taxon>
        <taxon>Piperales</taxon>
        <taxon>Aristolochiaceae</taxon>
        <taxon>Aristolochia</taxon>
    </lineage>
</organism>
<comment type="caution">
    <text evidence="1">The sequence shown here is derived from an EMBL/GenBank/DDBJ whole genome shotgun (WGS) entry which is preliminary data.</text>
</comment>
<dbReference type="AlphaFoldDB" id="A0AAV7F3L4"/>
<evidence type="ECO:0000313" key="2">
    <source>
        <dbReference type="Proteomes" id="UP000825729"/>
    </source>
</evidence>
<protein>
    <submittedName>
        <fullName evidence="1">Uncharacterized protein</fullName>
    </submittedName>
</protein>
<name>A0AAV7F3L4_ARIFI</name>
<accession>A0AAV7F3L4</accession>
<dbReference type="EMBL" id="JAINDJ010000003">
    <property type="protein sequence ID" value="KAG9454158.1"/>
    <property type="molecule type" value="Genomic_DNA"/>
</dbReference>